<name>A0ABS8JY41_9BURK</name>
<sequence length="110" mass="12736">MLRDEIDRQFNLVQPTYVITGGMFSMVLDSQKRIRDWDIYTNPARWTRQTLPRADARPATPIVDAAFDGNGHAQDIGEPEIHYDAQRGTICLCWGKWRAGMRWLQRSRSA</sequence>
<gene>
    <name evidence="1" type="ORF">LJ656_18825</name>
</gene>
<comment type="caution">
    <text evidence="1">The sequence shown here is derived from an EMBL/GenBank/DDBJ whole genome shotgun (WGS) entry which is preliminary data.</text>
</comment>
<accession>A0ABS8JY41</accession>
<organism evidence="1 2">
    <name type="scientific">Paraburkholderia sejongensis</name>
    <dbReference type="NCBI Taxonomy" id="2886946"/>
    <lineage>
        <taxon>Bacteria</taxon>
        <taxon>Pseudomonadati</taxon>
        <taxon>Pseudomonadota</taxon>
        <taxon>Betaproteobacteria</taxon>
        <taxon>Burkholderiales</taxon>
        <taxon>Burkholderiaceae</taxon>
        <taxon>Paraburkholderia</taxon>
    </lineage>
</organism>
<reference evidence="1 2" key="1">
    <citation type="submission" date="2021-11" db="EMBL/GenBank/DDBJ databases">
        <authorList>
            <person name="Oh E.-T."/>
            <person name="Kim S.-B."/>
        </authorList>
    </citation>
    <scope>NUCLEOTIDE SEQUENCE [LARGE SCALE GENOMIC DNA]</scope>
    <source>
        <strain evidence="1 2">MMS20-SJTR3</strain>
    </source>
</reference>
<protein>
    <submittedName>
        <fullName evidence="1">Uncharacterized protein</fullName>
    </submittedName>
</protein>
<dbReference type="RefSeq" id="WP_230510890.1">
    <property type="nucleotide sequence ID" value="NZ_JAJITD010000009.1"/>
</dbReference>
<proteinExistence type="predicted"/>
<keyword evidence="2" id="KW-1185">Reference proteome</keyword>
<dbReference type="Proteomes" id="UP001431019">
    <property type="component" value="Unassembled WGS sequence"/>
</dbReference>
<evidence type="ECO:0000313" key="2">
    <source>
        <dbReference type="Proteomes" id="UP001431019"/>
    </source>
</evidence>
<evidence type="ECO:0000313" key="1">
    <source>
        <dbReference type="EMBL" id="MCC8394650.1"/>
    </source>
</evidence>
<dbReference type="EMBL" id="JAJITD010000009">
    <property type="protein sequence ID" value="MCC8394650.1"/>
    <property type="molecule type" value="Genomic_DNA"/>
</dbReference>